<dbReference type="Pfam" id="PF13789">
    <property type="entry name" value="DUF4181"/>
    <property type="match status" value="1"/>
</dbReference>
<feature type="transmembrane region" description="Helical" evidence="1">
    <location>
        <begin position="108"/>
        <end position="130"/>
    </location>
</feature>
<dbReference type="Proteomes" id="UP000053354">
    <property type="component" value="Chromosome"/>
</dbReference>
<feature type="transmembrane region" description="Helical" evidence="1">
    <location>
        <begin position="49"/>
        <end position="69"/>
    </location>
</feature>
<keyword evidence="3" id="KW-1185">Reference proteome</keyword>
<feature type="transmembrane region" description="Helical" evidence="1">
    <location>
        <begin position="75"/>
        <end position="96"/>
    </location>
</feature>
<dbReference type="AlphaFoldDB" id="A0A1B1S1B6"/>
<keyword evidence="1" id="KW-1133">Transmembrane helix</keyword>
<organism evidence="2 3">
    <name type="scientific">Planococcus versutus</name>
    <dbReference type="NCBI Taxonomy" id="1302659"/>
    <lineage>
        <taxon>Bacteria</taxon>
        <taxon>Bacillati</taxon>
        <taxon>Bacillota</taxon>
        <taxon>Bacilli</taxon>
        <taxon>Bacillales</taxon>
        <taxon>Caryophanaceae</taxon>
        <taxon>Planococcus</taxon>
    </lineage>
</organism>
<accession>A0A1B1S1B6</accession>
<evidence type="ECO:0000313" key="2">
    <source>
        <dbReference type="EMBL" id="ANU26980.1"/>
    </source>
</evidence>
<dbReference type="InterPro" id="IPR025441">
    <property type="entry name" value="DUF4181"/>
</dbReference>
<keyword evidence="1" id="KW-0812">Transmembrane</keyword>
<name>A0A1B1S1B6_9BACL</name>
<evidence type="ECO:0000313" key="3">
    <source>
        <dbReference type="Proteomes" id="UP000053354"/>
    </source>
</evidence>
<dbReference type="OrthoDB" id="2428213at2"/>
<protein>
    <recommendedName>
        <fullName evidence="4">DUF4181 domain-containing protein</fullName>
    </recommendedName>
</protein>
<dbReference type="RefSeq" id="WP_049693805.1">
    <property type="nucleotide sequence ID" value="NZ_CP016540.2"/>
</dbReference>
<evidence type="ECO:0000256" key="1">
    <source>
        <dbReference type="SAM" id="Phobius"/>
    </source>
</evidence>
<gene>
    <name evidence="2" type="ORF">I858_008230</name>
</gene>
<dbReference type="KEGG" id="pll:I858_008230"/>
<reference evidence="2" key="1">
    <citation type="submission" date="2016-10" db="EMBL/GenBank/DDBJ databases">
        <authorList>
            <person name="See-Too W.S."/>
        </authorList>
    </citation>
    <scope>NUCLEOTIDE SEQUENCE</scope>
    <source>
        <strain evidence="2">L10.15</strain>
    </source>
</reference>
<feature type="transmembrane region" description="Helical" evidence="1">
    <location>
        <begin position="6"/>
        <end position="28"/>
    </location>
</feature>
<proteinExistence type="predicted"/>
<dbReference type="EMBL" id="CP016540">
    <property type="protein sequence ID" value="ANU26980.1"/>
    <property type="molecule type" value="Genomic_DNA"/>
</dbReference>
<keyword evidence="1" id="KW-0472">Membrane</keyword>
<evidence type="ECO:0008006" key="4">
    <source>
        <dbReference type="Google" id="ProtNLM"/>
    </source>
</evidence>
<sequence>MLFDGIAWQVFLFALGSGSSIYLMNLLLRRVLGVEKKKAEPINELHKKWERILNIGSGIAIFCASMAVIKFGPTASLVVLGLTVVIGIAQVLLRAGFEKNHAENPNDYLFTILEALTNVIILLTFGVSLFPDFITFVLNIY</sequence>